<dbReference type="AlphaFoldDB" id="A0A6M2D7Q5"/>
<accession>A0A6M2D7Q5</accession>
<proteinExistence type="predicted"/>
<evidence type="ECO:0000313" key="1">
    <source>
        <dbReference type="EMBL" id="NOV41388.1"/>
    </source>
</evidence>
<reference evidence="1" key="1">
    <citation type="submission" date="2019-09" db="EMBL/GenBank/DDBJ databases">
        <title>Organ-specific transcriptomic study of the physiology of the cattle tick, Rhipicephalus microplus.</title>
        <authorList>
            <person name="Tirloni L."/>
            <person name="Braz G."/>
            <person name="Gandara A.C.P."/>
            <person name="Sabadin G.A."/>
            <person name="da Silva R.M."/>
            <person name="Guizzo M.G."/>
            <person name="Machado J.A."/>
            <person name="Costa E.P."/>
            <person name="Gomes H.F."/>
            <person name="Moraes J."/>
            <person name="Mota M.B.S."/>
            <person name="Mesquita R.D."/>
            <person name="Alvarenga P.H."/>
            <person name="Alves F."/>
            <person name="Seixas A."/>
            <person name="da Fonseca R.N."/>
            <person name="Fogaca A."/>
            <person name="Logullo C."/>
            <person name="Tanaka A."/>
            <person name="Daffre S."/>
            <person name="Termignoni C."/>
            <person name="Vaz I.S.Jr."/>
            <person name="Oliveira P.L."/>
            <person name="Ribeiro J.M."/>
        </authorList>
    </citation>
    <scope>NUCLEOTIDE SEQUENCE</scope>
    <source>
        <strain evidence="1">Porto Alegre</strain>
    </source>
</reference>
<sequence length="135" mass="15692">MRKQWQEEWNAAIENKLHTVKPRIGRFAPEKRNRHQEVALCRLGIGHTHATHSHLLSNSPALCCEKCVNVLSGVHVLIMCLYVEPQRLHHFPKLYKCHILPHPLFFFGDDPMFPIKVVLKFLADVGFLHLITYSH</sequence>
<organism evidence="1">
    <name type="scientific">Rhipicephalus microplus</name>
    <name type="common">Cattle tick</name>
    <name type="synonym">Boophilus microplus</name>
    <dbReference type="NCBI Taxonomy" id="6941"/>
    <lineage>
        <taxon>Eukaryota</taxon>
        <taxon>Metazoa</taxon>
        <taxon>Ecdysozoa</taxon>
        <taxon>Arthropoda</taxon>
        <taxon>Chelicerata</taxon>
        <taxon>Arachnida</taxon>
        <taxon>Acari</taxon>
        <taxon>Parasitiformes</taxon>
        <taxon>Ixodida</taxon>
        <taxon>Ixodoidea</taxon>
        <taxon>Ixodidae</taxon>
        <taxon>Rhipicephalinae</taxon>
        <taxon>Rhipicephalus</taxon>
        <taxon>Boophilus</taxon>
    </lineage>
</organism>
<name>A0A6M2D7Q5_RHIMP</name>
<protein>
    <submittedName>
        <fullName evidence="1">Putative tick transposon</fullName>
    </submittedName>
</protein>
<dbReference type="EMBL" id="GHWJ01008651">
    <property type="protein sequence ID" value="NOV41388.1"/>
    <property type="molecule type" value="Transcribed_RNA"/>
</dbReference>